<keyword evidence="2" id="KW-1185">Reference proteome</keyword>
<name>A0ABP0TEH9_9BRYO</name>
<reference evidence="1" key="1">
    <citation type="submission" date="2024-02" db="EMBL/GenBank/DDBJ databases">
        <authorList>
            <consortium name="ELIXIR-Norway"/>
            <consortium name="Elixir Norway"/>
        </authorList>
    </citation>
    <scope>NUCLEOTIDE SEQUENCE</scope>
</reference>
<protein>
    <submittedName>
        <fullName evidence="1">Uncharacterized protein</fullName>
    </submittedName>
</protein>
<dbReference type="Proteomes" id="UP001497512">
    <property type="component" value="Chromosome 10"/>
</dbReference>
<organism evidence="1 2">
    <name type="scientific">Sphagnum troendelagicum</name>
    <dbReference type="NCBI Taxonomy" id="128251"/>
    <lineage>
        <taxon>Eukaryota</taxon>
        <taxon>Viridiplantae</taxon>
        <taxon>Streptophyta</taxon>
        <taxon>Embryophyta</taxon>
        <taxon>Bryophyta</taxon>
        <taxon>Sphagnophytina</taxon>
        <taxon>Sphagnopsida</taxon>
        <taxon>Sphagnales</taxon>
        <taxon>Sphagnaceae</taxon>
        <taxon>Sphagnum</taxon>
    </lineage>
</organism>
<sequence>MRCTSSASTCCNNNIATPPQRSAATALQHYRRNALQQQRCNSTAITVAPWCATTPSLQQRCSNLSRHQQRRNALQQ</sequence>
<proteinExistence type="predicted"/>
<evidence type="ECO:0000313" key="2">
    <source>
        <dbReference type="Proteomes" id="UP001497512"/>
    </source>
</evidence>
<gene>
    <name evidence="1" type="ORF">CSSPTR1EN2_LOCUS2589</name>
</gene>
<accession>A0ABP0TEH9</accession>
<dbReference type="EMBL" id="OZ019902">
    <property type="protein sequence ID" value="CAK9194564.1"/>
    <property type="molecule type" value="Genomic_DNA"/>
</dbReference>
<evidence type="ECO:0000313" key="1">
    <source>
        <dbReference type="EMBL" id="CAK9194564.1"/>
    </source>
</evidence>